<protein>
    <recommendedName>
        <fullName evidence="3">tetrahydrofolate synthase</fullName>
        <ecNumber evidence="3">6.3.2.17</ecNumber>
    </recommendedName>
    <alternativeName>
        <fullName evidence="9">Tetrahydrofolylpolyglutamate synthase</fullName>
    </alternativeName>
</protein>
<dbReference type="Proteomes" id="UP000713880">
    <property type="component" value="Unassembled WGS sequence"/>
</dbReference>
<evidence type="ECO:0000256" key="1">
    <source>
        <dbReference type="ARBA" id="ARBA00001946"/>
    </source>
</evidence>
<keyword evidence="15" id="KW-1185">Reference proteome</keyword>
<comment type="catalytic activity">
    <reaction evidence="10">
        <text>(6S)-5,6,7,8-tetrahydrofolyl-(gamma-L-Glu)(n) + L-glutamate + ATP = (6S)-5,6,7,8-tetrahydrofolyl-(gamma-L-Glu)(n+1) + ADP + phosphate + H(+)</text>
        <dbReference type="Rhea" id="RHEA:10580"/>
        <dbReference type="Rhea" id="RHEA-COMP:14738"/>
        <dbReference type="Rhea" id="RHEA-COMP:14740"/>
        <dbReference type="ChEBI" id="CHEBI:15378"/>
        <dbReference type="ChEBI" id="CHEBI:29985"/>
        <dbReference type="ChEBI" id="CHEBI:30616"/>
        <dbReference type="ChEBI" id="CHEBI:43474"/>
        <dbReference type="ChEBI" id="CHEBI:141005"/>
        <dbReference type="ChEBI" id="CHEBI:456216"/>
        <dbReference type="EC" id="6.3.2.17"/>
    </reaction>
</comment>
<name>A0A938X0G7_9CLOT</name>
<feature type="domain" description="Mur ligase C-terminal" evidence="12">
    <location>
        <begin position="310"/>
        <end position="418"/>
    </location>
</feature>
<dbReference type="EMBL" id="JACJLV010000023">
    <property type="protein sequence ID" value="MBM6827056.1"/>
    <property type="molecule type" value="Genomic_DNA"/>
</dbReference>
<dbReference type="Gene3D" id="3.40.1190.10">
    <property type="entry name" value="Mur-like, catalytic domain"/>
    <property type="match status" value="1"/>
</dbReference>
<evidence type="ECO:0000256" key="2">
    <source>
        <dbReference type="ARBA" id="ARBA00008276"/>
    </source>
</evidence>
<dbReference type="GO" id="GO:0005524">
    <property type="term" value="F:ATP binding"/>
    <property type="evidence" value="ECO:0007669"/>
    <property type="project" value="UniProtKB-KW"/>
</dbReference>
<keyword evidence="7 11" id="KW-0067">ATP-binding</keyword>
<dbReference type="InterPro" id="IPR001645">
    <property type="entry name" value="Folylpolyglutamate_synth"/>
</dbReference>
<dbReference type="Pfam" id="PF02875">
    <property type="entry name" value="Mur_ligase_C"/>
    <property type="match status" value="1"/>
</dbReference>
<accession>A0A938X0G7</accession>
<evidence type="ECO:0000256" key="4">
    <source>
        <dbReference type="ARBA" id="ARBA00022598"/>
    </source>
</evidence>
<dbReference type="SUPFAM" id="SSF53623">
    <property type="entry name" value="MurD-like peptide ligases, catalytic domain"/>
    <property type="match status" value="1"/>
</dbReference>
<keyword evidence="5" id="KW-0479">Metal-binding</keyword>
<keyword evidence="8" id="KW-0460">Magnesium</keyword>
<dbReference type="PANTHER" id="PTHR11136">
    <property type="entry name" value="FOLYLPOLYGLUTAMATE SYNTHASE-RELATED"/>
    <property type="match status" value="1"/>
</dbReference>
<dbReference type="GO" id="GO:0004326">
    <property type="term" value="F:tetrahydrofolylpolyglutamate synthase activity"/>
    <property type="evidence" value="ECO:0007669"/>
    <property type="project" value="UniProtKB-EC"/>
</dbReference>
<proteinExistence type="inferred from homology"/>
<comment type="similarity">
    <text evidence="2 11">Belongs to the folylpolyglutamate synthase family.</text>
</comment>
<evidence type="ECO:0000256" key="10">
    <source>
        <dbReference type="ARBA" id="ARBA00047493"/>
    </source>
</evidence>
<evidence type="ECO:0000256" key="6">
    <source>
        <dbReference type="ARBA" id="ARBA00022741"/>
    </source>
</evidence>
<dbReference type="InterPro" id="IPR013221">
    <property type="entry name" value="Mur_ligase_cen"/>
</dbReference>
<reference evidence="14" key="2">
    <citation type="journal article" date="2021" name="Sci. Rep.">
        <title>The distribution of antibiotic resistance genes in chicken gut microbiota commensals.</title>
        <authorList>
            <person name="Juricova H."/>
            <person name="Matiasovicova J."/>
            <person name="Kubasova T."/>
            <person name="Cejkova D."/>
            <person name="Rychlik I."/>
        </authorList>
    </citation>
    <scope>NUCLEOTIDE SEQUENCE</scope>
    <source>
        <strain evidence="14">An420c</strain>
    </source>
</reference>
<evidence type="ECO:0000256" key="9">
    <source>
        <dbReference type="ARBA" id="ARBA00030592"/>
    </source>
</evidence>
<evidence type="ECO:0000259" key="13">
    <source>
        <dbReference type="Pfam" id="PF08245"/>
    </source>
</evidence>
<dbReference type="FunFam" id="3.40.1190.10:FF:000011">
    <property type="entry name" value="Folylpolyglutamate synthase/dihydrofolate synthase"/>
    <property type="match status" value="1"/>
</dbReference>
<dbReference type="AlphaFoldDB" id="A0A938X0G7"/>
<dbReference type="GO" id="GO:0046872">
    <property type="term" value="F:metal ion binding"/>
    <property type="evidence" value="ECO:0007669"/>
    <property type="project" value="UniProtKB-KW"/>
</dbReference>
<evidence type="ECO:0000256" key="5">
    <source>
        <dbReference type="ARBA" id="ARBA00022723"/>
    </source>
</evidence>
<comment type="caution">
    <text evidence="14">The sequence shown here is derived from an EMBL/GenBank/DDBJ whole genome shotgun (WGS) entry which is preliminary data.</text>
</comment>
<evidence type="ECO:0000313" key="15">
    <source>
        <dbReference type="Proteomes" id="UP000713880"/>
    </source>
</evidence>
<organism evidence="14 15">
    <name type="scientific">Mordavella massiliensis</name>
    <dbReference type="NCBI Taxonomy" id="1871024"/>
    <lineage>
        <taxon>Bacteria</taxon>
        <taxon>Bacillati</taxon>
        <taxon>Bacillota</taxon>
        <taxon>Clostridia</taxon>
        <taxon>Eubacteriales</taxon>
        <taxon>Clostridiaceae</taxon>
        <taxon>Mordavella</taxon>
    </lineage>
</organism>
<dbReference type="PIRSF" id="PIRSF001563">
    <property type="entry name" value="Folylpolyglu_synth"/>
    <property type="match status" value="1"/>
</dbReference>
<dbReference type="PANTHER" id="PTHR11136:SF0">
    <property type="entry name" value="DIHYDROFOLATE SYNTHETASE-RELATED"/>
    <property type="match status" value="1"/>
</dbReference>
<keyword evidence="4 11" id="KW-0436">Ligase</keyword>
<dbReference type="Gene3D" id="3.90.190.20">
    <property type="entry name" value="Mur ligase, C-terminal domain"/>
    <property type="match status" value="1"/>
</dbReference>
<evidence type="ECO:0000259" key="12">
    <source>
        <dbReference type="Pfam" id="PF02875"/>
    </source>
</evidence>
<dbReference type="InterPro" id="IPR004101">
    <property type="entry name" value="Mur_ligase_C"/>
</dbReference>
<dbReference type="RefSeq" id="WP_204909094.1">
    <property type="nucleotide sequence ID" value="NZ_JACJLV010000023.1"/>
</dbReference>
<reference evidence="14" key="1">
    <citation type="submission" date="2020-08" db="EMBL/GenBank/DDBJ databases">
        <authorList>
            <person name="Cejkova D."/>
            <person name="Kubasova T."/>
            <person name="Jahodarova E."/>
            <person name="Rychlik I."/>
        </authorList>
    </citation>
    <scope>NUCLEOTIDE SEQUENCE</scope>
    <source>
        <strain evidence="14">An420c</strain>
    </source>
</reference>
<keyword evidence="6 11" id="KW-0547">Nucleotide-binding</keyword>
<dbReference type="InterPro" id="IPR036615">
    <property type="entry name" value="Mur_ligase_C_dom_sf"/>
</dbReference>
<dbReference type="GO" id="GO:0005737">
    <property type="term" value="C:cytoplasm"/>
    <property type="evidence" value="ECO:0007669"/>
    <property type="project" value="TreeGrafter"/>
</dbReference>
<dbReference type="SUPFAM" id="SSF53244">
    <property type="entry name" value="MurD-like peptide ligases, peptide-binding domain"/>
    <property type="match status" value="1"/>
</dbReference>
<evidence type="ECO:0000256" key="7">
    <source>
        <dbReference type="ARBA" id="ARBA00022840"/>
    </source>
</evidence>
<evidence type="ECO:0000313" key="14">
    <source>
        <dbReference type="EMBL" id="MBM6827056.1"/>
    </source>
</evidence>
<feature type="domain" description="Mur ligase central" evidence="13">
    <location>
        <begin position="135"/>
        <end position="275"/>
    </location>
</feature>
<dbReference type="GO" id="GO:0008841">
    <property type="term" value="F:dihydrofolate synthase activity"/>
    <property type="evidence" value="ECO:0007669"/>
    <property type="project" value="TreeGrafter"/>
</dbReference>
<sequence length="465" mass="51340">MTGEIHSYAQAAAYIEEIPKFTKKHSLDHTREFLKRLVDPALDRKIIHVAGTNGKGSVCAYIKAILTAEGKKTGFFTSPHLVSVNERIEICGKPVDDDTFFRIFEEVYKIAGEMEAEGLGHPSYFEFLFGMGMKAFAASDVEYIILETGLGGRLDATNAVPEPFLTVITSISLDHTDILGDTIEKIAGEKAGIIKKGVPVIFDGSNPAASEVIRKKAREAGAPCREISKNAFKIREVQRKYIAFSRTSAYDKDVICRIPICGIYQVMNACIALEAAEYLLCGQAALEGEGPDAERTARWARALEGVRWPGRMEEVRPHLILDGAHNPGAIEAFVDSVQNLKGREIGKDVVIFSAVSDKKYEQMIAYLCRNLDVKAFIVTKIEDGRAVEAEELFRLFQKYTDKKVICRPRIADALREAEKLRKVDGNECPGQEAEDPEGDIYCLGSLYLAGMVKKLLSGGGLDVEF</sequence>
<dbReference type="Pfam" id="PF08245">
    <property type="entry name" value="Mur_ligase_M"/>
    <property type="match status" value="1"/>
</dbReference>
<gene>
    <name evidence="14" type="ORF">H6A13_08090</name>
</gene>
<evidence type="ECO:0000256" key="8">
    <source>
        <dbReference type="ARBA" id="ARBA00022842"/>
    </source>
</evidence>
<dbReference type="InterPro" id="IPR036565">
    <property type="entry name" value="Mur-like_cat_sf"/>
</dbReference>
<evidence type="ECO:0000256" key="11">
    <source>
        <dbReference type="PIRNR" id="PIRNR001563"/>
    </source>
</evidence>
<dbReference type="NCBIfam" id="TIGR01499">
    <property type="entry name" value="folC"/>
    <property type="match status" value="1"/>
</dbReference>
<dbReference type="EC" id="6.3.2.17" evidence="3"/>
<comment type="cofactor">
    <cofactor evidence="1">
        <name>Mg(2+)</name>
        <dbReference type="ChEBI" id="CHEBI:18420"/>
    </cofactor>
</comment>
<evidence type="ECO:0000256" key="3">
    <source>
        <dbReference type="ARBA" id="ARBA00013025"/>
    </source>
</evidence>